<organism evidence="3 4">
    <name type="scientific">Ditylenchus dipsaci</name>
    <dbReference type="NCBI Taxonomy" id="166011"/>
    <lineage>
        <taxon>Eukaryota</taxon>
        <taxon>Metazoa</taxon>
        <taxon>Ecdysozoa</taxon>
        <taxon>Nematoda</taxon>
        <taxon>Chromadorea</taxon>
        <taxon>Rhabditida</taxon>
        <taxon>Tylenchina</taxon>
        <taxon>Tylenchomorpha</taxon>
        <taxon>Sphaerularioidea</taxon>
        <taxon>Anguinidae</taxon>
        <taxon>Anguininae</taxon>
        <taxon>Ditylenchus</taxon>
    </lineage>
</organism>
<dbReference type="WBParaSite" id="jg1713">
    <property type="protein sequence ID" value="jg1713"/>
    <property type="gene ID" value="jg1713"/>
</dbReference>
<dbReference type="Gene3D" id="3.40.50.720">
    <property type="entry name" value="NAD(P)-binding Rossmann-like Domain"/>
    <property type="match status" value="1"/>
</dbReference>
<proteinExistence type="inferred from homology"/>
<name>A0A915DAE6_9BILA</name>
<reference evidence="4" key="1">
    <citation type="submission" date="2022-11" db="UniProtKB">
        <authorList>
            <consortium name="WormBaseParasite"/>
        </authorList>
    </citation>
    <scope>IDENTIFICATION</scope>
</reference>
<dbReference type="InterPro" id="IPR002347">
    <property type="entry name" value="SDR_fam"/>
</dbReference>
<dbReference type="GO" id="GO:0005811">
    <property type="term" value="C:lipid droplet"/>
    <property type="evidence" value="ECO:0007669"/>
    <property type="project" value="TreeGrafter"/>
</dbReference>
<dbReference type="PRINTS" id="PR00081">
    <property type="entry name" value="GDHRDH"/>
</dbReference>
<dbReference type="Proteomes" id="UP000887574">
    <property type="component" value="Unplaced"/>
</dbReference>
<evidence type="ECO:0000256" key="2">
    <source>
        <dbReference type="ARBA" id="ARBA00023002"/>
    </source>
</evidence>
<comment type="similarity">
    <text evidence="1">Belongs to the short-chain dehydrogenases/reductases (SDR) family.</text>
</comment>
<protein>
    <submittedName>
        <fullName evidence="4">Uncharacterized protein</fullName>
    </submittedName>
</protein>
<evidence type="ECO:0000313" key="3">
    <source>
        <dbReference type="Proteomes" id="UP000887574"/>
    </source>
</evidence>
<evidence type="ECO:0000256" key="1">
    <source>
        <dbReference type="ARBA" id="ARBA00006484"/>
    </source>
</evidence>
<keyword evidence="3" id="KW-1185">Reference proteome</keyword>
<sequence>MRRKCVKDQVIVITGGGSGLGQRMAEMFALDLGARVAILDIDQSKALAVVADIQNKGGKANAWHCNVADAKSMQLASEEVEKNFGQVDIVICNAAILHFGHTLQLSTQELQQGVNVNLMGTINTIRAFMEQMEIRNSGQIVAVSSIAGYFGRPMDWLTVPPNSLSEE</sequence>
<keyword evidence="2" id="KW-0560">Oxidoreductase</keyword>
<dbReference type="GO" id="GO:0016616">
    <property type="term" value="F:oxidoreductase activity, acting on the CH-OH group of donors, NAD or NADP as acceptor"/>
    <property type="evidence" value="ECO:0007669"/>
    <property type="project" value="TreeGrafter"/>
</dbReference>
<dbReference type="PANTHER" id="PTHR24322:SF736">
    <property type="entry name" value="RETINOL DEHYDROGENASE 10"/>
    <property type="match status" value="1"/>
</dbReference>
<evidence type="ECO:0000313" key="4">
    <source>
        <dbReference type="WBParaSite" id="jg1713"/>
    </source>
</evidence>
<dbReference type="SUPFAM" id="SSF51735">
    <property type="entry name" value="NAD(P)-binding Rossmann-fold domains"/>
    <property type="match status" value="1"/>
</dbReference>
<dbReference type="AlphaFoldDB" id="A0A915DAE6"/>
<dbReference type="Pfam" id="PF00106">
    <property type="entry name" value="adh_short"/>
    <property type="match status" value="1"/>
</dbReference>
<dbReference type="CDD" id="cd05233">
    <property type="entry name" value="SDR_c"/>
    <property type="match status" value="1"/>
</dbReference>
<dbReference type="InterPro" id="IPR036291">
    <property type="entry name" value="NAD(P)-bd_dom_sf"/>
</dbReference>
<accession>A0A915DAE6</accession>
<dbReference type="PANTHER" id="PTHR24322">
    <property type="entry name" value="PKSB"/>
    <property type="match status" value="1"/>
</dbReference>